<accession>A0A9R1WHD3</accession>
<comment type="caution">
    <text evidence="2">The sequence shown here is derived from an EMBL/GenBank/DDBJ whole genome shotgun (WGS) entry which is preliminary data.</text>
</comment>
<organism evidence="2 3">
    <name type="scientific">Lactuca sativa</name>
    <name type="common">Garden lettuce</name>
    <dbReference type="NCBI Taxonomy" id="4236"/>
    <lineage>
        <taxon>Eukaryota</taxon>
        <taxon>Viridiplantae</taxon>
        <taxon>Streptophyta</taxon>
        <taxon>Embryophyta</taxon>
        <taxon>Tracheophyta</taxon>
        <taxon>Spermatophyta</taxon>
        <taxon>Magnoliopsida</taxon>
        <taxon>eudicotyledons</taxon>
        <taxon>Gunneridae</taxon>
        <taxon>Pentapetalae</taxon>
        <taxon>asterids</taxon>
        <taxon>campanulids</taxon>
        <taxon>Asterales</taxon>
        <taxon>Asteraceae</taxon>
        <taxon>Cichorioideae</taxon>
        <taxon>Cichorieae</taxon>
        <taxon>Lactucinae</taxon>
        <taxon>Lactuca</taxon>
    </lineage>
</organism>
<feature type="domain" description="MULE transposase" evidence="1">
    <location>
        <begin position="35"/>
        <end position="99"/>
    </location>
</feature>
<dbReference type="Pfam" id="PF10551">
    <property type="entry name" value="MULE"/>
    <property type="match status" value="1"/>
</dbReference>
<gene>
    <name evidence="2" type="ORF">LSAT_V11C200098810</name>
</gene>
<dbReference type="EMBL" id="NBSK02000002">
    <property type="protein sequence ID" value="KAJ0222690.1"/>
    <property type="molecule type" value="Genomic_DNA"/>
</dbReference>
<evidence type="ECO:0000313" key="2">
    <source>
        <dbReference type="EMBL" id="KAJ0222690.1"/>
    </source>
</evidence>
<evidence type="ECO:0000259" key="1">
    <source>
        <dbReference type="Pfam" id="PF10551"/>
    </source>
</evidence>
<dbReference type="InterPro" id="IPR018289">
    <property type="entry name" value="MULE_transposase_dom"/>
</dbReference>
<dbReference type="AlphaFoldDB" id="A0A9R1WHD3"/>
<proteinExistence type="predicted"/>
<name>A0A9R1WHD3_LACSA</name>
<dbReference type="Proteomes" id="UP000235145">
    <property type="component" value="Unassembled WGS sequence"/>
</dbReference>
<keyword evidence="3" id="KW-1185">Reference proteome</keyword>
<protein>
    <recommendedName>
        <fullName evidence="1">MULE transposase domain-containing protein</fullName>
    </recommendedName>
</protein>
<reference evidence="2 3" key="1">
    <citation type="journal article" date="2017" name="Nat. Commun.">
        <title>Genome assembly with in vitro proximity ligation data and whole-genome triplication in lettuce.</title>
        <authorList>
            <person name="Reyes-Chin-Wo S."/>
            <person name="Wang Z."/>
            <person name="Yang X."/>
            <person name="Kozik A."/>
            <person name="Arikit S."/>
            <person name="Song C."/>
            <person name="Xia L."/>
            <person name="Froenicke L."/>
            <person name="Lavelle D.O."/>
            <person name="Truco M.J."/>
            <person name="Xia R."/>
            <person name="Zhu S."/>
            <person name="Xu C."/>
            <person name="Xu H."/>
            <person name="Xu X."/>
            <person name="Cox K."/>
            <person name="Korf I."/>
            <person name="Meyers B.C."/>
            <person name="Michelmore R.W."/>
        </authorList>
    </citation>
    <scope>NUCLEOTIDE SEQUENCE [LARGE SCALE GENOMIC DNA]</scope>
    <source>
        <strain evidence="3">cv. Salinas</strain>
        <tissue evidence="2">Seedlings</tissue>
    </source>
</reference>
<dbReference type="PANTHER" id="PTHR31973:SF197">
    <property type="entry name" value="SWIM-TYPE DOMAIN-CONTAINING PROTEIN"/>
    <property type="match status" value="1"/>
</dbReference>
<sequence length="111" mass="12493">MQKSNPGSTCKVGVESNPSGMNYFKRFYVCVWMVFPKGQIKGELLKAIGRDADNHVYPIAWAVIDVENKDKWTWFIELLVVDLDLDGGRGLVIILDRQGSTTGYYITTSIC</sequence>
<evidence type="ECO:0000313" key="3">
    <source>
        <dbReference type="Proteomes" id="UP000235145"/>
    </source>
</evidence>
<dbReference type="PANTHER" id="PTHR31973">
    <property type="entry name" value="POLYPROTEIN, PUTATIVE-RELATED"/>
    <property type="match status" value="1"/>
</dbReference>